<dbReference type="RefSeq" id="WP_346752319.1">
    <property type="nucleotide sequence ID" value="NZ_JAUJEA010000004.1"/>
</dbReference>
<proteinExistence type="predicted"/>
<dbReference type="Proteomes" id="UP001172082">
    <property type="component" value="Unassembled WGS sequence"/>
</dbReference>
<evidence type="ECO:0000313" key="3">
    <source>
        <dbReference type="Proteomes" id="UP001172082"/>
    </source>
</evidence>
<comment type="caution">
    <text evidence="2">The sequence shown here is derived from an EMBL/GenBank/DDBJ whole genome shotgun (WGS) entry which is preliminary data.</text>
</comment>
<dbReference type="InterPro" id="IPR010502">
    <property type="entry name" value="Carb-bd_dom_fam9"/>
</dbReference>
<keyword evidence="3" id="KW-1185">Reference proteome</keyword>
<reference evidence="2" key="1">
    <citation type="submission" date="2023-06" db="EMBL/GenBank/DDBJ databases">
        <title>Genomic of Parafulvivirga corallium.</title>
        <authorList>
            <person name="Wang G."/>
        </authorList>
    </citation>
    <scope>NUCLEOTIDE SEQUENCE</scope>
    <source>
        <strain evidence="2">BMA10</strain>
    </source>
</reference>
<protein>
    <submittedName>
        <fullName evidence="2">Carbohydrate-binding family 9-like protein</fullName>
    </submittedName>
</protein>
<dbReference type="SUPFAM" id="SSF49344">
    <property type="entry name" value="CBD9-like"/>
    <property type="match status" value="1"/>
</dbReference>
<accession>A0ABT8KNK5</accession>
<name>A0ABT8KNK5_9BACT</name>
<sequence length="214" mass="24700">MKTLEISKLQGNGETEDISFFSNLTLPRHDIDIAPWPDFPYKPKVQFSIAHNGSSLFVKFFAEEHSVRAQYEEINDPVYKDSCVEIFISLDDQGYYNFEFNCIGNCLAQFGPSRSDRKFLNKEVIEKITTLPSLGRKPLVLRDEPVNWELVVEIPMEVFFRTDITSLSGLEGRGNLYKCGDDTKEPHYLVWNPIETPSPDFHRPEFFGKFIFGN</sequence>
<dbReference type="CDD" id="cd09620">
    <property type="entry name" value="CBM9_like_3"/>
    <property type="match status" value="1"/>
</dbReference>
<dbReference type="Gene3D" id="2.60.40.1190">
    <property type="match status" value="1"/>
</dbReference>
<evidence type="ECO:0000259" key="1">
    <source>
        <dbReference type="Pfam" id="PF16011"/>
    </source>
</evidence>
<evidence type="ECO:0000313" key="2">
    <source>
        <dbReference type="EMBL" id="MDN5202294.1"/>
    </source>
</evidence>
<dbReference type="EMBL" id="JAUJEA010000004">
    <property type="protein sequence ID" value="MDN5202294.1"/>
    <property type="molecule type" value="Genomic_DNA"/>
</dbReference>
<dbReference type="Pfam" id="PF16011">
    <property type="entry name" value="CBM9_2"/>
    <property type="match status" value="1"/>
</dbReference>
<feature type="domain" description="Carbohydrate-binding" evidence="1">
    <location>
        <begin position="26"/>
        <end position="211"/>
    </location>
</feature>
<gene>
    <name evidence="2" type="ORF">QQ008_12990</name>
</gene>
<organism evidence="2 3">
    <name type="scientific">Splendidivirga corallicola</name>
    <dbReference type="NCBI Taxonomy" id="3051826"/>
    <lineage>
        <taxon>Bacteria</taxon>
        <taxon>Pseudomonadati</taxon>
        <taxon>Bacteroidota</taxon>
        <taxon>Cytophagia</taxon>
        <taxon>Cytophagales</taxon>
        <taxon>Splendidivirgaceae</taxon>
        <taxon>Splendidivirga</taxon>
    </lineage>
</organism>